<protein>
    <submittedName>
        <fullName evidence="1">Subtilisin-like protease</fullName>
    </submittedName>
</protein>
<sequence length="954" mass="102722">MSGKLLVTAVSALLLTGFAQGQGPLEGTGLDKQNVTFSVPRTRFVVEFSDSGSAKFRKRDGSADTEGFYEKVQLTNNTAQPALNFTSDIFHGASFELLNHTTQSISEIEALPEVKHIWPVSYVYAPTPEANDVGKGPQIAKWDPHVLTKVNDAHKLGFDGKDVIVAVVDSGIDYTHPDLGGGFGKGFKVESGWDFVGDNYAVESPNDLYPDDDPKDCQGHGTHVAGIIASSNKDLPGVAPNARLRAYKVFGCGDGTTEDVIAQAFIQAYEDGADIITASLGSDRGFAENVVAQVITKITAKGTFVSAAAGNSGARGPYFTSSLANGFGGLTVGSVQHTQQAAYEVVAKSSGGESRTMYYINSDGTQWNRNGTFKAYIPPVNRDFDICFGDLPVPDGGIPDDDILVLPRGKEFSCQDTWQLMDSNLIGITKWVFFYNYPNISYQQPDRSKYRDDQPIGFATINYEDGIWIEEQEEGGHSVEFEFVYEPTNAIGIENSAAAINDFSSWGATLDGRMKPEISAPGGRILSTWPVSLGNWAVLSGTSMATPYIAGVAALYFNSIGGRSALSGNAAEIAHRRLVASGSPIRYQNGSEVLAPVAKQGAGLVDALKVVALKTVISPANINLNDTSYFSGKHTITIENHSDEEVTYFVAHQPGSTTRSRERGDAWVASEPLLKTDQGLAIVELSAKEVKIPAKGSATVDATFTEPSDIDAAVLAMYGGYINVVGSNGEAVRVTYMGIKGSLFSADVWEIERGVPVWFGPGGYGDTIEDGKVFAYPSMPEPYFNVLWSTREFSFDLVRPDWNTTDWTWPLVSGKNNHVGITTYYDPMTSEYFPFPSTYIPRPAGTYWLSLGANLTHGEAVVPGEYCLLARALRTYGDYANPKDWQFRLSPRFVIAEPEGQATTTSSEVEPTVAPTVTPTVAATSTTEAPVTVTLGLPVESSAVPQETPVVSVI</sequence>
<proteinExistence type="predicted"/>
<evidence type="ECO:0000313" key="1">
    <source>
        <dbReference type="EMBL" id="KAL0930195.1"/>
    </source>
</evidence>
<dbReference type="EMBL" id="VUJX02000012">
    <property type="protein sequence ID" value="KAL0930195.1"/>
    <property type="molecule type" value="Genomic_DNA"/>
</dbReference>
<organism evidence="1 2">
    <name type="scientific">Colletotrichum truncatum</name>
    <name type="common">Anthracnose fungus</name>
    <name type="synonym">Colletotrichum capsici</name>
    <dbReference type="NCBI Taxonomy" id="5467"/>
    <lineage>
        <taxon>Eukaryota</taxon>
        <taxon>Fungi</taxon>
        <taxon>Dikarya</taxon>
        <taxon>Ascomycota</taxon>
        <taxon>Pezizomycotina</taxon>
        <taxon>Sordariomycetes</taxon>
        <taxon>Hypocreomycetidae</taxon>
        <taxon>Glomerellales</taxon>
        <taxon>Glomerellaceae</taxon>
        <taxon>Colletotrichum</taxon>
        <taxon>Colletotrichum truncatum species complex</taxon>
    </lineage>
</organism>
<comment type="caution">
    <text evidence="1">The sequence shown here is derived from an EMBL/GenBank/DDBJ whole genome shotgun (WGS) entry which is preliminary data.</text>
</comment>
<reference evidence="1 2" key="1">
    <citation type="journal article" date="2020" name="Phytopathology">
        <title>Genome Sequence Resources of Colletotrichum truncatum, C. plurivorum, C. musicola, and C. sojae: Four Species Pathogenic to Soybean (Glycine max).</title>
        <authorList>
            <person name="Rogerio F."/>
            <person name="Boufleur T.R."/>
            <person name="Ciampi-Guillardi M."/>
            <person name="Sukno S.A."/>
            <person name="Thon M.R."/>
            <person name="Massola Junior N.S."/>
            <person name="Baroncelli R."/>
        </authorList>
    </citation>
    <scope>NUCLEOTIDE SEQUENCE [LARGE SCALE GENOMIC DNA]</scope>
    <source>
        <strain evidence="1 2">CMES1059</strain>
    </source>
</reference>
<name>A0ACC3YEB0_COLTU</name>
<evidence type="ECO:0000313" key="2">
    <source>
        <dbReference type="Proteomes" id="UP000805649"/>
    </source>
</evidence>
<gene>
    <name evidence="1" type="ORF">CTRU02_215015</name>
</gene>
<dbReference type="Proteomes" id="UP000805649">
    <property type="component" value="Unassembled WGS sequence"/>
</dbReference>
<keyword evidence="2" id="KW-1185">Reference proteome</keyword>
<accession>A0ACC3YEB0</accession>